<dbReference type="InterPro" id="IPR042222">
    <property type="entry name" value="Dynein_2_N"/>
</dbReference>
<dbReference type="PANTHER" id="PTHR45703">
    <property type="entry name" value="DYNEIN HEAVY CHAIN"/>
    <property type="match status" value="1"/>
</dbReference>
<keyword evidence="3" id="KW-1185">Reference proteome</keyword>
<dbReference type="GO" id="GO:0007018">
    <property type="term" value="P:microtubule-based movement"/>
    <property type="evidence" value="ECO:0007669"/>
    <property type="project" value="InterPro"/>
</dbReference>
<accession>A0AAW1MM47</accession>
<organism evidence="2 3">
    <name type="scientific">Popillia japonica</name>
    <name type="common">Japanese beetle</name>
    <dbReference type="NCBI Taxonomy" id="7064"/>
    <lineage>
        <taxon>Eukaryota</taxon>
        <taxon>Metazoa</taxon>
        <taxon>Ecdysozoa</taxon>
        <taxon>Arthropoda</taxon>
        <taxon>Hexapoda</taxon>
        <taxon>Insecta</taxon>
        <taxon>Pterygota</taxon>
        <taxon>Neoptera</taxon>
        <taxon>Endopterygota</taxon>
        <taxon>Coleoptera</taxon>
        <taxon>Polyphaga</taxon>
        <taxon>Scarabaeiformia</taxon>
        <taxon>Scarabaeidae</taxon>
        <taxon>Rutelinae</taxon>
        <taxon>Popillia</taxon>
    </lineage>
</organism>
<evidence type="ECO:0000313" key="2">
    <source>
        <dbReference type="EMBL" id="KAK9747135.1"/>
    </source>
</evidence>
<name>A0AAW1MM47_POPJA</name>
<dbReference type="Pfam" id="PF08393">
    <property type="entry name" value="DHC_N2"/>
    <property type="match status" value="2"/>
</dbReference>
<dbReference type="EMBL" id="JASPKY010000034">
    <property type="protein sequence ID" value="KAK9747135.1"/>
    <property type="molecule type" value="Genomic_DNA"/>
</dbReference>
<dbReference type="Gene3D" id="1.20.140.100">
    <property type="entry name" value="Dynein heavy chain, N-terminal domain 2"/>
    <property type="match status" value="2"/>
</dbReference>
<dbReference type="InterPro" id="IPR026983">
    <property type="entry name" value="DHC"/>
</dbReference>
<dbReference type="GO" id="GO:0051959">
    <property type="term" value="F:dynein light intermediate chain binding"/>
    <property type="evidence" value="ECO:0007669"/>
    <property type="project" value="InterPro"/>
</dbReference>
<evidence type="ECO:0000313" key="3">
    <source>
        <dbReference type="Proteomes" id="UP001458880"/>
    </source>
</evidence>
<proteinExistence type="predicted"/>
<gene>
    <name evidence="2" type="ORF">QE152_g5562</name>
</gene>
<sequence length="794" mass="92750">MKYAKILEQIANFHNTIGDRMIPSQRPLMLGSALNLSRLVQEEEVVYWSDVAAVEKYIDKLKSAVENLSTENNLLTNYHLQILEKIRDLENVDLIRQYQKWKDAAKNIRDIVTQVQNKGFKSMQSWKIDLERQLAKVLEIQYLKSLHTVHLYLPEIYADLIYRDGTLEYSPNEKALREKYANQMKRFLDIPKSFRGISDNHEIFSEIIERSKYEIDKVNQNTEGLFEQLKSVQKHWASWLTLESLDNTKLTIWQDWDLHFRASKTFGQEIAKLPNAEEKVGCFIIGLIRLRNDLESHNRSYWDKLTVSLKDAIAEDVVKLQIYVDSTTATLNRQPVTMEQIGEADASHANILRDRPQMEDLYESMCLKAKTLASWTREQIDSVNRLQAAWERLQSLLENHEHIIAKQMQTIKTTLSIASENLNKKIESFGAKWDQVKPRPNSGQIAHDTLPELHKYLDNIKQKRVQWKELMEEKEKITVDFDKFGMLIPEFLLCDEIDVDLTSMENTWSLFEEFYTDFEKLGNEEWIVFRKKSYLLEEFLFDWQTKLQKLEPTPLVTRILKEIQNYQSVIPTLKLVKGEDFTEKHWLEVYTLLGIAPKALDVLCLKDFLNISETLIENTKKLQVICKKAAGEVIVRQALAEINQWEVQSHFTLIDHLDFKKRNIALIKDFKEILNKIGDNQSLLQSVKNAADFDSFSDQAGIWENKLADLETYLTVKNAADFDSFSDQAGIWENKLADLETYLTNLAQIQRKWVYLEPIFGSGTLNHEAGRFERLDRDCHCRFWCQSSAPTVNQ</sequence>
<reference evidence="2 3" key="1">
    <citation type="journal article" date="2024" name="BMC Genomics">
        <title>De novo assembly and annotation of Popillia japonica's genome with initial clues to its potential as an invasive pest.</title>
        <authorList>
            <person name="Cucini C."/>
            <person name="Boschi S."/>
            <person name="Funari R."/>
            <person name="Cardaioli E."/>
            <person name="Iannotti N."/>
            <person name="Marturano G."/>
            <person name="Paoli F."/>
            <person name="Bruttini M."/>
            <person name="Carapelli A."/>
            <person name="Frati F."/>
            <person name="Nardi F."/>
        </authorList>
    </citation>
    <scope>NUCLEOTIDE SEQUENCE [LARGE SCALE GENOMIC DNA]</scope>
    <source>
        <strain evidence="2">DMR45628</strain>
    </source>
</reference>
<dbReference type="GO" id="GO:0030286">
    <property type="term" value="C:dynein complex"/>
    <property type="evidence" value="ECO:0007669"/>
    <property type="project" value="InterPro"/>
</dbReference>
<dbReference type="PANTHER" id="PTHR45703:SF22">
    <property type="entry name" value="DYNEIN CYTOPLASMIC 2 HEAVY CHAIN 1"/>
    <property type="match status" value="1"/>
</dbReference>
<protein>
    <submittedName>
        <fullName evidence="2">Dynein heavy chain, N-terminal region 2</fullName>
    </submittedName>
</protein>
<feature type="domain" description="Dynein heavy chain linker" evidence="1">
    <location>
        <begin position="722"/>
        <end position="778"/>
    </location>
</feature>
<dbReference type="Proteomes" id="UP001458880">
    <property type="component" value="Unassembled WGS sequence"/>
</dbReference>
<comment type="caution">
    <text evidence="2">The sequence shown here is derived from an EMBL/GenBank/DDBJ whole genome shotgun (WGS) entry which is preliminary data.</text>
</comment>
<feature type="domain" description="Dynein heavy chain linker" evidence="1">
    <location>
        <begin position="495"/>
        <end position="715"/>
    </location>
</feature>
<dbReference type="GO" id="GO:0045505">
    <property type="term" value="F:dynein intermediate chain binding"/>
    <property type="evidence" value="ECO:0007669"/>
    <property type="project" value="InterPro"/>
</dbReference>
<dbReference type="InterPro" id="IPR013602">
    <property type="entry name" value="Dynein_heavy_linker"/>
</dbReference>
<evidence type="ECO:0000259" key="1">
    <source>
        <dbReference type="Pfam" id="PF08393"/>
    </source>
</evidence>
<dbReference type="AlphaFoldDB" id="A0AAW1MM47"/>